<reference evidence="2" key="1">
    <citation type="submission" date="2023-10" db="EMBL/GenBank/DDBJ databases">
        <authorList>
            <person name="Guldener U."/>
        </authorList>
    </citation>
    <scope>NUCLEOTIDE SEQUENCE</scope>
    <source>
        <strain evidence="2">Mp4</strain>
    </source>
</reference>
<sequence>MSENAFKEWGLGEGDRSEITLCSKMIVSMAGEGPSGVMTRKDEVDSGEVERLSSGDCKEGKLVEEIDVIFSEMEDLRPRTKEEDTIRRDVERKNEEKKTETKEGKKSENCARKAEAVESESQSGKSHVPYVENYTVQGGDRKLGELEIGRFRNWEI</sequence>
<dbReference type="EMBL" id="OAPG01000016">
    <property type="protein sequence ID" value="SNX86839.1"/>
    <property type="molecule type" value="Genomic_DNA"/>
</dbReference>
<feature type="compositionally biased region" description="Basic and acidic residues" evidence="1">
    <location>
        <begin position="77"/>
        <end position="116"/>
    </location>
</feature>
<comment type="caution">
    <text evidence="2">The sequence shown here is derived from an EMBL/GenBank/DDBJ whole genome shotgun (WGS) entry which is preliminary data.</text>
</comment>
<keyword evidence="3" id="KW-1185">Reference proteome</keyword>
<accession>A0AAJ4XQX2</accession>
<evidence type="ECO:0000256" key="1">
    <source>
        <dbReference type="SAM" id="MobiDB-lite"/>
    </source>
</evidence>
<feature type="compositionally biased region" description="Basic and acidic residues" evidence="1">
    <location>
        <begin position="39"/>
        <end position="55"/>
    </location>
</feature>
<evidence type="ECO:0000313" key="2">
    <source>
        <dbReference type="EMBL" id="SNX86839.1"/>
    </source>
</evidence>
<feature type="region of interest" description="Disordered" evidence="1">
    <location>
        <begin position="31"/>
        <end position="55"/>
    </location>
</feature>
<evidence type="ECO:0000313" key="3">
    <source>
        <dbReference type="Proteomes" id="UP001294444"/>
    </source>
</evidence>
<feature type="region of interest" description="Disordered" evidence="1">
    <location>
        <begin position="77"/>
        <end position="136"/>
    </location>
</feature>
<organism evidence="2 3">
    <name type="scientific">Melanopsichium pennsylvanicum</name>
    <dbReference type="NCBI Taxonomy" id="63383"/>
    <lineage>
        <taxon>Eukaryota</taxon>
        <taxon>Fungi</taxon>
        <taxon>Dikarya</taxon>
        <taxon>Basidiomycota</taxon>
        <taxon>Ustilaginomycotina</taxon>
        <taxon>Ustilaginomycetes</taxon>
        <taxon>Ustilaginales</taxon>
        <taxon>Ustilaginaceae</taxon>
        <taxon>Melanopsichium</taxon>
    </lineage>
</organism>
<gene>
    <name evidence="2" type="ORF">MEPE_05548</name>
</gene>
<dbReference type="AlphaFoldDB" id="A0AAJ4XQX2"/>
<name>A0AAJ4XQX2_9BASI</name>
<protein>
    <submittedName>
        <fullName evidence="2">Uncharacterized protein</fullName>
    </submittedName>
</protein>
<proteinExistence type="predicted"/>
<dbReference type="Proteomes" id="UP001294444">
    <property type="component" value="Unassembled WGS sequence"/>
</dbReference>